<dbReference type="EMBL" id="VRMN01000013">
    <property type="protein sequence ID" value="KAA8491476.1"/>
    <property type="molecule type" value="Genomic_DNA"/>
</dbReference>
<keyword evidence="4" id="KW-1185">Reference proteome</keyword>
<feature type="transmembrane region" description="Helical" evidence="2">
    <location>
        <begin position="428"/>
        <end position="448"/>
    </location>
</feature>
<protein>
    <submittedName>
        <fullName evidence="3">Uncharacterized protein</fullName>
    </submittedName>
</protein>
<proteinExistence type="predicted"/>
<evidence type="ECO:0000313" key="3">
    <source>
        <dbReference type="EMBL" id="KAA8491476.1"/>
    </source>
</evidence>
<keyword evidence="2" id="KW-0812">Transmembrane</keyword>
<name>A0A5J4YJ90_PORPP</name>
<comment type="caution">
    <text evidence="3">The sequence shown here is derived from an EMBL/GenBank/DDBJ whole genome shotgun (WGS) entry which is preliminary data.</text>
</comment>
<gene>
    <name evidence="3" type="ORF">FVE85_2491</name>
</gene>
<evidence type="ECO:0000256" key="1">
    <source>
        <dbReference type="SAM" id="MobiDB-lite"/>
    </source>
</evidence>
<feature type="transmembrane region" description="Helical" evidence="2">
    <location>
        <begin position="395"/>
        <end position="422"/>
    </location>
</feature>
<reference evidence="4" key="1">
    <citation type="journal article" date="2019" name="Nat. Commun.">
        <title>Expansion of phycobilisome linker gene families in mesophilic red algae.</title>
        <authorList>
            <person name="Lee J."/>
            <person name="Kim D."/>
            <person name="Bhattacharya D."/>
            <person name="Yoon H.S."/>
        </authorList>
    </citation>
    <scope>NUCLEOTIDE SEQUENCE [LARGE SCALE GENOMIC DNA]</scope>
    <source>
        <strain evidence="4">CCMP 1328</strain>
    </source>
</reference>
<feature type="region of interest" description="Disordered" evidence="1">
    <location>
        <begin position="1"/>
        <end position="55"/>
    </location>
</feature>
<feature type="region of interest" description="Disordered" evidence="1">
    <location>
        <begin position="81"/>
        <end position="217"/>
    </location>
</feature>
<feature type="transmembrane region" description="Helical" evidence="2">
    <location>
        <begin position="348"/>
        <end position="374"/>
    </location>
</feature>
<evidence type="ECO:0000256" key="2">
    <source>
        <dbReference type="SAM" id="Phobius"/>
    </source>
</evidence>
<feature type="compositionally biased region" description="Basic and acidic residues" evidence="1">
    <location>
        <begin position="9"/>
        <end position="40"/>
    </location>
</feature>
<feature type="compositionally biased region" description="Basic and acidic residues" evidence="1">
    <location>
        <begin position="143"/>
        <end position="152"/>
    </location>
</feature>
<organism evidence="3 4">
    <name type="scientific">Porphyridium purpureum</name>
    <name type="common">Red alga</name>
    <name type="synonym">Porphyridium cruentum</name>
    <dbReference type="NCBI Taxonomy" id="35688"/>
    <lineage>
        <taxon>Eukaryota</taxon>
        <taxon>Rhodophyta</taxon>
        <taxon>Bangiophyceae</taxon>
        <taxon>Porphyridiales</taxon>
        <taxon>Porphyridiaceae</taxon>
        <taxon>Porphyridium</taxon>
    </lineage>
</organism>
<dbReference type="AlphaFoldDB" id="A0A5J4YJ90"/>
<feature type="compositionally biased region" description="Polar residues" evidence="1">
    <location>
        <begin position="480"/>
        <end position="493"/>
    </location>
</feature>
<sequence>MLWSSGMGRGEERERREIGDITGREDGRTKDRVGRGERHGATMGKGGYGTVRRTDTLYREDNEAAAARTLAYRRLEMERHSMLPSGDVHMDADAARQQGSGGEAPQQEQVEAPNARNEDDGYTSPSSVSNEPADVELNGAPQDEQKKIRFEEEPAVPATSTPADEDTGPVFIPASGPASGSGSRLGAGKGDHGKTAKVGNVPLSASPQTMGDRTTSSKDDSVFAHLHAAGSFVKSKTFRRQNTDEAAASQAALSRSQASASLDNKVTAANITVDIESFSFFSKGYWERVNHGFKYINDPESIPLRNLRDMHNSMMAIQEIYVVAGALACGFALTLMEVVDLSEADLGLYLTFVVFATFAFLSGICAVMIAVFNFMGFAVTPSSHTELLSVSLGQFLALPGTMLFVSLLTLACSVATSAFVVAFKSVRITVTILCSVSFLGIILSSTYLTGQIVAIRDYCIANPNPLDMGGGSRAQASRIGSQAIRQRNSSFQSRNDRDFGI</sequence>
<dbReference type="Proteomes" id="UP000324585">
    <property type="component" value="Unassembled WGS sequence"/>
</dbReference>
<keyword evidence="2" id="KW-0472">Membrane</keyword>
<feature type="compositionally biased region" description="Polar residues" evidence="1">
    <location>
        <begin position="203"/>
        <end position="214"/>
    </location>
</feature>
<feature type="transmembrane region" description="Helical" evidence="2">
    <location>
        <begin position="315"/>
        <end position="336"/>
    </location>
</feature>
<accession>A0A5J4YJ90</accession>
<keyword evidence="2" id="KW-1133">Transmembrane helix</keyword>
<feature type="region of interest" description="Disordered" evidence="1">
    <location>
        <begin position="480"/>
        <end position="501"/>
    </location>
</feature>
<evidence type="ECO:0000313" key="4">
    <source>
        <dbReference type="Proteomes" id="UP000324585"/>
    </source>
</evidence>